<accession>A0A6B0GW05</accession>
<evidence type="ECO:0000313" key="1">
    <source>
        <dbReference type="EMBL" id="MWG36325.1"/>
    </source>
</evidence>
<name>A0A6B0GW05_9EURY</name>
<evidence type="ECO:0000313" key="2">
    <source>
        <dbReference type="Proteomes" id="UP000451471"/>
    </source>
</evidence>
<keyword evidence="2" id="KW-1185">Reference proteome</keyword>
<dbReference type="Pfam" id="PF05159">
    <property type="entry name" value="Capsule_synth"/>
    <property type="match status" value="1"/>
</dbReference>
<dbReference type="OrthoDB" id="308190at2157"/>
<dbReference type="RefSeq" id="WP_158205986.1">
    <property type="nucleotide sequence ID" value="NZ_WSZK01000034.1"/>
</dbReference>
<dbReference type="AlphaFoldDB" id="A0A6B0GW05"/>
<evidence type="ECO:0008006" key="3">
    <source>
        <dbReference type="Google" id="ProtNLM"/>
    </source>
</evidence>
<dbReference type="SUPFAM" id="SSF53756">
    <property type="entry name" value="UDP-Glycosyltransferase/glycogen phosphorylase"/>
    <property type="match status" value="1"/>
</dbReference>
<dbReference type="GO" id="GO:0000271">
    <property type="term" value="P:polysaccharide biosynthetic process"/>
    <property type="evidence" value="ECO:0007669"/>
    <property type="project" value="InterPro"/>
</dbReference>
<dbReference type="GO" id="GO:0015774">
    <property type="term" value="P:polysaccharide transport"/>
    <property type="evidence" value="ECO:0007669"/>
    <property type="project" value="InterPro"/>
</dbReference>
<comment type="caution">
    <text evidence="1">The sequence shown here is derived from an EMBL/GenBank/DDBJ whole genome shotgun (WGS) entry which is preliminary data.</text>
</comment>
<protein>
    <recommendedName>
        <fullName evidence="3">Capsule biosynthesis protein</fullName>
    </recommendedName>
</protein>
<proteinExistence type="predicted"/>
<sequence>MLEPLYTLPRASFEAASRLGMGRPMLELFDGVVGMPRYDFLGGVDERIRSYEPDSGAAKGVVLFPVFPAFDGVLYRACILAHAFRTRGYRPVMLDCKRDCDTCQFEDCLYEMAGEVGPTTPVLCRMDSHEIPAAFGLETWSLGEVLDDGYEPPVVPLRPDATYRKVPVGQYALASARKFLKKHHLDLDTPVDRSVFGSYLRTATTLADVYHSLFADDLFDVVVTNETVYVHGGVPLSVADAYGVSGYSHDVGYQDGSIVFGNTGNRNTEPYFSDDAVVEAFLAEPLDEDQERALTAAMDERSGGEGTFLFSSMADVSVETPADHAVAGMFTNLVWDASLQVGPDDVAFDDVFDWVAATVDDFLEHDDRTLVIKTHPAELDIGTNEDVTTWIRRRYGELPSNVHLLPPDTAVNTYQLMRDIDVGLTYTTTVGIEMAYTGLPVVVAGEACYRGYGFTVDPDSPAAYVERLHALEDLTLTEEQRARARRFAYYALVHQCFPFPYVSVDMKRQQYQYHPVAHDELTPGNEPFDTIVGKMSGGDPVVPGDRTDSV</sequence>
<organism evidence="1 2">
    <name type="scientific">Halomarina oriensis</name>
    <dbReference type="NCBI Taxonomy" id="671145"/>
    <lineage>
        <taxon>Archaea</taxon>
        <taxon>Methanobacteriati</taxon>
        <taxon>Methanobacteriota</taxon>
        <taxon>Stenosarchaea group</taxon>
        <taxon>Halobacteria</taxon>
        <taxon>Halobacteriales</taxon>
        <taxon>Natronomonadaceae</taxon>
        <taxon>Halomarina</taxon>
    </lineage>
</organism>
<dbReference type="EMBL" id="WSZK01000034">
    <property type="protein sequence ID" value="MWG36325.1"/>
    <property type="molecule type" value="Genomic_DNA"/>
</dbReference>
<dbReference type="InterPro" id="IPR007833">
    <property type="entry name" value="Capsule_polysaccharide_synth"/>
</dbReference>
<dbReference type="Gene3D" id="3.40.50.2000">
    <property type="entry name" value="Glycogen Phosphorylase B"/>
    <property type="match status" value="1"/>
</dbReference>
<reference evidence="1 2" key="1">
    <citation type="submission" date="2019-12" db="EMBL/GenBank/DDBJ databases">
        <title>Halocatena pleomorpha gen. nov. sp. nov., an extremely halophilic archaeon of family Halobacteriaceae isolated from saltpan soil.</title>
        <authorList>
            <person name="Pal Y."/>
            <person name="Verma A."/>
            <person name="Krishnamurthi S."/>
            <person name="Kumar P."/>
        </authorList>
    </citation>
    <scope>NUCLEOTIDE SEQUENCE [LARGE SCALE GENOMIC DNA]</scope>
    <source>
        <strain evidence="1 2">JCM 16495</strain>
    </source>
</reference>
<dbReference type="Proteomes" id="UP000451471">
    <property type="component" value="Unassembled WGS sequence"/>
</dbReference>
<gene>
    <name evidence="1" type="ORF">GQS65_17860</name>
</gene>